<dbReference type="PANTHER" id="PTHR42733:SF2">
    <property type="entry name" value="DJ-1_THIJ_PFPI FAMILY PROTEIN"/>
    <property type="match status" value="1"/>
</dbReference>
<dbReference type="InParanoid" id="A0A1Q6DTP2"/>
<dbReference type="GO" id="GO:0008233">
    <property type="term" value="F:peptidase activity"/>
    <property type="evidence" value="ECO:0007669"/>
    <property type="project" value="UniProtKB-KW"/>
</dbReference>
<dbReference type="GO" id="GO:0006508">
    <property type="term" value="P:proteolysis"/>
    <property type="evidence" value="ECO:0007669"/>
    <property type="project" value="UniProtKB-KW"/>
</dbReference>
<feature type="domain" description="DJ-1/PfpI" evidence="2">
    <location>
        <begin position="1"/>
        <end position="164"/>
    </location>
</feature>
<dbReference type="InterPro" id="IPR002818">
    <property type="entry name" value="DJ-1/PfpI"/>
</dbReference>
<accession>A0A1Q6DTP2</accession>
<evidence type="ECO:0000313" key="4">
    <source>
        <dbReference type="Proteomes" id="UP000185744"/>
    </source>
</evidence>
<dbReference type="NCBIfam" id="TIGR01382">
    <property type="entry name" value="PfpI"/>
    <property type="match status" value="1"/>
</dbReference>
<sequence>MKAIVVAANGFEDIELSYPYYRLIEEGIEAYIATPGSKEIVGKNNSTYEPDLGINEIETEEYALMVLPGGKSPEHLRIESKDLIRYIKEFNENNKLISAICHGPQLLISADILEDRNATCYWSIKDDLENAGANFLDKRVVVDKNIITSRYPDDLPKFMEKTIDKLVD</sequence>
<dbReference type="InterPro" id="IPR029062">
    <property type="entry name" value="Class_I_gatase-like"/>
</dbReference>
<keyword evidence="3" id="KW-0378">Hydrolase</keyword>
<keyword evidence="4" id="KW-1185">Reference proteome</keyword>
<dbReference type="CDD" id="cd03134">
    <property type="entry name" value="GATase1_PfpI_like"/>
    <property type="match status" value="1"/>
</dbReference>
<dbReference type="Pfam" id="PF01965">
    <property type="entry name" value="DJ-1_PfpI"/>
    <property type="match status" value="1"/>
</dbReference>
<protein>
    <submittedName>
        <fullName evidence="3">Intracellular protease/amidase</fullName>
    </submittedName>
</protein>
<comment type="similarity">
    <text evidence="1">Belongs to the peptidase C56 family.</text>
</comment>
<evidence type="ECO:0000259" key="2">
    <source>
        <dbReference type="Pfam" id="PF01965"/>
    </source>
</evidence>
<dbReference type="Gene3D" id="3.40.50.880">
    <property type="match status" value="1"/>
</dbReference>
<dbReference type="FunCoup" id="A0A1Q6DTP2">
    <property type="interactions" value="78"/>
</dbReference>
<dbReference type="Proteomes" id="UP000185744">
    <property type="component" value="Unassembled WGS sequence"/>
</dbReference>
<dbReference type="AlphaFoldDB" id="A0A1Q6DTP2"/>
<dbReference type="EMBL" id="MSDW01000001">
    <property type="protein sequence ID" value="OKY77713.1"/>
    <property type="molecule type" value="Genomic_DNA"/>
</dbReference>
<proteinExistence type="inferred from homology"/>
<dbReference type="PROSITE" id="PS51276">
    <property type="entry name" value="PEPTIDASE_C56_PFPI"/>
    <property type="match status" value="1"/>
</dbReference>
<organism evidence="3 4">
    <name type="scientific">Methanohalarchaeum thermophilum</name>
    <dbReference type="NCBI Taxonomy" id="1903181"/>
    <lineage>
        <taxon>Archaea</taxon>
        <taxon>Methanobacteriati</taxon>
        <taxon>Methanobacteriota</taxon>
        <taxon>Methanonatronarchaeia</taxon>
        <taxon>Methanonatronarchaeales</taxon>
        <taxon>Methanonatronarchaeaceae</taxon>
        <taxon>Candidatus Methanohalarchaeum</taxon>
    </lineage>
</organism>
<comment type="caution">
    <text evidence="3">The sequence shown here is derived from an EMBL/GenBank/DDBJ whole genome shotgun (WGS) entry which is preliminary data.</text>
</comment>
<name>A0A1Q6DTP2_METT1</name>
<dbReference type="PANTHER" id="PTHR42733">
    <property type="entry name" value="DJ-1 PROTEIN"/>
    <property type="match status" value="1"/>
</dbReference>
<evidence type="ECO:0000313" key="3">
    <source>
        <dbReference type="EMBL" id="OKY77713.1"/>
    </source>
</evidence>
<evidence type="ECO:0000256" key="1">
    <source>
        <dbReference type="ARBA" id="ARBA00008542"/>
    </source>
</evidence>
<dbReference type="InterPro" id="IPR006286">
    <property type="entry name" value="C56_PfpI-like"/>
</dbReference>
<dbReference type="SUPFAM" id="SSF52317">
    <property type="entry name" value="Class I glutamine amidotransferase-like"/>
    <property type="match status" value="1"/>
</dbReference>
<dbReference type="STRING" id="1903181.BTN85_0181"/>
<gene>
    <name evidence="3" type="ORF">BTN85_0181</name>
</gene>
<keyword evidence="3" id="KW-0645">Protease</keyword>
<reference evidence="3" key="1">
    <citation type="submission" date="2016-12" db="EMBL/GenBank/DDBJ databases">
        <title>Discovery of methanogenic haloarchaea.</title>
        <authorList>
            <person name="Sorokin D.Y."/>
            <person name="Makarova K.S."/>
            <person name="Abbas B."/>
            <person name="Ferrer M."/>
            <person name="Golyshin P.N."/>
        </authorList>
    </citation>
    <scope>NUCLEOTIDE SEQUENCE [LARGE SCALE GENOMIC DNA]</scope>
    <source>
        <strain evidence="3">HMET1</strain>
    </source>
</reference>